<keyword evidence="5 7" id="KW-1133">Transmembrane helix</keyword>
<dbReference type="EMBL" id="JABTCG010000003">
    <property type="protein sequence ID" value="MBD0851121.1"/>
    <property type="molecule type" value="Genomic_DNA"/>
</dbReference>
<dbReference type="RefSeq" id="WP_188314239.1">
    <property type="nucleotide sequence ID" value="NZ_JABTCG010000003.1"/>
</dbReference>
<feature type="transmembrane region" description="Helical" evidence="7">
    <location>
        <begin position="145"/>
        <end position="164"/>
    </location>
</feature>
<feature type="transmembrane region" description="Helical" evidence="7">
    <location>
        <begin position="277"/>
        <end position="298"/>
    </location>
</feature>
<evidence type="ECO:0000313" key="8">
    <source>
        <dbReference type="EMBL" id="MBD0851121.1"/>
    </source>
</evidence>
<dbReference type="InterPro" id="IPR005614">
    <property type="entry name" value="NrfD-like"/>
</dbReference>
<gene>
    <name evidence="8" type="primary">nrfD</name>
    <name evidence="8" type="ORF">HPE63_10610</name>
</gene>
<feature type="transmembrane region" description="Helical" evidence="7">
    <location>
        <begin position="241"/>
        <end position="265"/>
    </location>
</feature>
<evidence type="ECO:0000256" key="5">
    <source>
        <dbReference type="ARBA" id="ARBA00022989"/>
    </source>
</evidence>
<feature type="transmembrane region" description="Helical" evidence="7">
    <location>
        <begin position="102"/>
        <end position="125"/>
    </location>
</feature>
<evidence type="ECO:0000256" key="2">
    <source>
        <dbReference type="ARBA" id="ARBA00008929"/>
    </source>
</evidence>
<organism evidence="8 9">
    <name type="scientific">Maribacter arenosus</name>
    <dbReference type="NCBI Taxonomy" id="1854708"/>
    <lineage>
        <taxon>Bacteria</taxon>
        <taxon>Pseudomonadati</taxon>
        <taxon>Bacteroidota</taxon>
        <taxon>Flavobacteriia</taxon>
        <taxon>Flavobacteriales</taxon>
        <taxon>Flavobacteriaceae</taxon>
        <taxon>Maribacter</taxon>
    </lineage>
</organism>
<name>A0ABR7VCS6_9FLAO</name>
<dbReference type="Pfam" id="PF03916">
    <property type="entry name" value="NrfD"/>
    <property type="match status" value="1"/>
</dbReference>
<reference evidence="8 9" key="1">
    <citation type="submission" date="2020-05" db="EMBL/GenBank/DDBJ databases">
        <title>The draft genome sequence of Maribacter arenosus CAU 1321.</title>
        <authorList>
            <person name="Mu L."/>
        </authorList>
    </citation>
    <scope>NUCLEOTIDE SEQUENCE [LARGE SCALE GENOMIC DNA]</scope>
    <source>
        <strain evidence="8 9">CAU 1321</strain>
    </source>
</reference>
<feature type="transmembrane region" description="Helical" evidence="7">
    <location>
        <begin position="29"/>
        <end position="50"/>
    </location>
</feature>
<evidence type="ECO:0000256" key="4">
    <source>
        <dbReference type="ARBA" id="ARBA00022692"/>
    </source>
</evidence>
<evidence type="ECO:0000256" key="3">
    <source>
        <dbReference type="ARBA" id="ARBA00022475"/>
    </source>
</evidence>
<sequence>MDVDIVSRKRELVKEFSPMLGKSTPFSKISIGLLVLIILIGLVAFVLQVLKGHEITGMRDNVVWGIYIINFIFFVCLSYSGAFISGILHFFKTPWKNSVSRIVEIITVLSLIIGPIFILLCIGRLDRLHYLFIYPRIQSPITWDIIAIITDLIGCFIYLYLTFIPDLAMLRDNSEGASNWRRKLYKFLAIGYQDTLTQRETLHKITRTMSAMIIVLAIVAYTVLAWIFSLTLQPGWNSTIFAPYFIIAGLYSGVGVIIISMYIIRKYFKLDHYIRKIHFIGAGIVLLVISLLFGYFTFSEYFSRWFSHKVQDINLLNTLFNKYFWEFIFANYIGVLVPIAILFFKKFRTIKSITFAAVIAVLGLWLNRYLIVVPTLETPYIPIQDTRPEFIHYSATWIEWALSFAGIAAFILFFILIMRLVPIIPMSGIIDYEREQKKHPKALTQNRKK</sequence>
<comment type="similarity">
    <text evidence="2">Belongs to the NrfD family.</text>
</comment>
<dbReference type="PANTHER" id="PTHR43044">
    <property type="match status" value="1"/>
</dbReference>
<feature type="transmembrane region" description="Helical" evidence="7">
    <location>
        <begin position="209"/>
        <end position="229"/>
    </location>
</feature>
<accession>A0ABR7VCS6</accession>
<proteinExistence type="inferred from homology"/>
<keyword evidence="4 7" id="KW-0812">Transmembrane</keyword>
<dbReference type="PANTHER" id="PTHR43044:SF2">
    <property type="entry name" value="POLYSULPHIDE REDUCTASE NRFD"/>
    <property type="match status" value="1"/>
</dbReference>
<comment type="subcellular location">
    <subcellularLocation>
        <location evidence="1">Cell membrane</location>
        <topology evidence="1">Multi-pass membrane protein</topology>
    </subcellularLocation>
</comment>
<keyword evidence="6 7" id="KW-0472">Membrane</keyword>
<evidence type="ECO:0000256" key="1">
    <source>
        <dbReference type="ARBA" id="ARBA00004651"/>
    </source>
</evidence>
<feature type="transmembrane region" description="Helical" evidence="7">
    <location>
        <begin position="62"/>
        <end position="90"/>
    </location>
</feature>
<evidence type="ECO:0000256" key="7">
    <source>
        <dbReference type="SAM" id="Phobius"/>
    </source>
</evidence>
<dbReference type="Proteomes" id="UP000598350">
    <property type="component" value="Unassembled WGS sequence"/>
</dbReference>
<keyword evidence="9" id="KW-1185">Reference proteome</keyword>
<protein>
    <submittedName>
        <fullName evidence="8">Polysulfide reductase NrfD</fullName>
    </submittedName>
</protein>
<feature type="transmembrane region" description="Helical" evidence="7">
    <location>
        <begin position="353"/>
        <end position="371"/>
    </location>
</feature>
<evidence type="ECO:0000256" key="6">
    <source>
        <dbReference type="ARBA" id="ARBA00023136"/>
    </source>
</evidence>
<comment type="caution">
    <text evidence="8">The sequence shown here is derived from an EMBL/GenBank/DDBJ whole genome shotgun (WGS) entry which is preliminary data.</text>
</comment>
<feature type="transmembrane region" description="Helical" evidence="7">
    <location>
        <begin position="391"/>
        <end position="417"/>
    </location>
</feature>
<feature type="transmembrane region" description="Helical" evidence="7">
    <location>
        <begin position="323"/>
        <end position="344"/>
    </location>
</feature>
<evidence type="ECO:0000313" key="9">
    <source>
        <dbReference type="Proteomes" id="UP000598350"/>
    </source>
</evidence>
<keyword evidence="3" id="KW-1003">Cell membrane</keyword>